<dbReference type="Pfam" id="PF00225">
    <property type="entry name" value="Kinesin"/>
    <property type="match status" value="1"/>
</dbReference>
<dbReference type="GO" id="GO:0005875">
    <property type="term" value="C:microtubule associated complex"/>
    <property type="evidence" value="ECO:0007669"/>
    <property type="project" value="TreeGrafter"/>
</dbReference>
<feature type="binding site" evidence="17">
    <location>
        <begin position="116"/>
        <end position="123"/>
    </location>
    <ligand>
        <name>ATP</name>
        <dbReference type="ChEBI" id="CHEBI:30616"/>
    </ligand>
</feature>
<evidence type="ECO:0000256" key="11">
    <source>
        <dbReference type="ARBA" id="ARBA00023054"/>
    </source>
</evidence>
<keyword evidence="8 17" id="KW-0067">ATP-binding</keyword>
<evidence type="ECO:0000256" key="9">
    <source>
        <dbReference type="ARBA" id="ARBA00023004"/>
    </source>
</evidence>
<keyword evidence="13 17" id="KW-0505">Motor protein</keyword>
<accession>A0AAD7SMJ8</accession>
<feature type="domain" description="Kinesin motor" evidence="19">
    <location>
        <begin position="37"/>
        <end position="361"/>
    </location>
</feature>
<evidence type="ECO:0000256" key="10">
    <source>
        <dbReference type="ARBA" id="ARBA00023014"/>
    </source>
</evidence>
<dbReference type="GO" id="GO:0046872">
    <property type="term" value="F:metal ion binding"/>
    <property type="evidence" value="ECO:0007669"/>
    <property type="project" value="UniProtKB-KW"/>
</dbReference>
<evidence type="ECO:0000256" key="3">
    <source>
        <dbReference type="ARBA" id="ARBA00004245"/>
    </source>
</evidence>
<dbReference type="FunFam" id="3.40.850.10:FF:000038">
    <property type="entry name" value="chromosome-associated kinesin KIF4A"/>
    <property type="match status" value="1"/>
</dbReference>
<dbReference type="EMBL" id="JAINUG010000049">
    <property type="protein sequence ID" value="KAJ8405233.1"/>
    <property type="molecule type" value="Genomic_DNA"/>
</dbReference>
<dbReference type="GO" id="GO:0008017">
    <property type="term" value="F:microtubule binding"/>
    <property type="evidence" value="ECO:0007669"/>
    <property type="project" value="InterPro"/>
</dbReference>
<dbReference type="GO" id="GO:0051231">
    <property type="term" value="P:spindle elongation"/>
    <property type="evidence" value="ECO:0007669"/>
    <property type="project" value="TreeGrafter"/>
</dbReference>
<dbReference type="PRINTS" id="PR00380">
    <property type="entry name" value="KINESINHEAVY"/>
</dbReference>
<keyword evidence="10" id="KW-0411">Iron-sulfur</keyword>
<proteinExistence type="inferred from homology"/>
<dbReference type="PANTHER" id="PTHR47969:SF15">
    <property type="entry name" value="CHROMOSOME-ASSOCIATED KINESIN KIF4A-RELATED"/>
    <property type="match status" value="1"/>
</dbReference>
<comment type="caution">
    <text evidence="20">The sequence shown here is derived from an EMBL/GenBank/DDBJ whole genome shotgun (WGS) entry which is preliminary data.</text>
</comment>
<keyword evidence="4" id="KW-0963">Cytoplasm</keyword>
<dbReference type="PANTHER" id="PTHR47969">
    <property type="entry name" value="CHROMOSOME-ASSOCIATED KINESIN KIF4A-RELATED"/>
    <property type="match status" value="1"/>
</dbReference>
<dbReference type="InterPro" id="IPR036961">
    <property type="entry name" value="Kinesin_motor_dom_sf"/>
</dbReference>
<dbReference type="InterPro" id="IPR019821">
    <property type="entry name" value="Kinesin_motor_CS"/>
</dbReference>
<dbReference type="GO" id="GO:0007018">
    <property type="term" value="P:microtubule-based movement"/>
    <property type="evidence" value="ECO:0007669"/>
    <property type="project" value="InterPro"/>
</dbReference>
<reference evidence="20" key="1">
    <citation type="journal article" date="2023" name="Science">
        <title>Genome structures resolve the early diversification of teleost fishes.</title>
        <authorList>
            <person name="Parey E."/>
            <person name="Louis A."/>
            <person name="Montfort J."/>
            <person name="Bouchez O."/>
            <person name="Roques C."/>
            <person name="Iampietro C."/>
            <person name="Lluch J."/>
            <person name="Castinel A."/>
            <person name="Donnadieu C."/>
            <person name="Desvignes T."/>
            <person name="Floi Bucao C."/>
            <person name="Jouanno E."/>
            <person name="Wen M."/>
            <person name="Mejri S."/>
            <person name="Dirks R."/>
            <person name="Jansen H."/>
            <person name="Henkel C."/>
            <person name="Chen W.J."/>
            <person name="Zahm M."/>
            <person name="Cabau C."/>
            <person name="Klopp C."/>
            <person name="Thompson A.W."/>
            <person name="Robinson-Rechavi M."/>
            <person name="Braasch I."/>
            <person name="Lecointre G."/>
            <person name="Bobe J."/>
            <person name="Postlethwait J.H."/>
            <person name="Berthelot C."/>
            <person name="Roest Crollius H."/>
            <person name="Guiguen Y."/>
        </authorList>
    </citation>
    <scope>NUCLEOTIDE SEQUENCE</scope>
    <source>
        <strain evidence="20">NC1722</strain>
    </source>
</reference>
<evidence type="ECO:0000256" key="18">
    <source>
        <dbReference type="RuleBase" id="RU000394"/>
    </source>
</evidence>
<evidence type="ECO:0000256" key="17">
    <source>
        <dbReference type="PROSITE-ProRule" id="PRU00283"/>
    </source>
</evidence>
<dbReference type="SUPFAM" id="SSF52540">
    <property type="entry name" value="P-loop containing nucleoside triphosphate hydrolases"/>
    <property type="match status" value="1"/>
</dbReference>
<evidence type="ECO:0000256" key="12">
    <source>
        <dbReference type="ARBA" id="ARBA00023125"/>
    </source>
</evidence>
<keyword evidence="5 18" id="KW-0493">Microtubule</keyword>
<dbReference type="Gene3D" id="3.40.850.10">
    <property type="entry name" value="Kinesin motor domain"/>
    <property type="match status" value="1"/>
</dbReference>
<comment type="cofactor">
    <cofactor evidence="16">
        <name>[2Fe-2S] cluster</name>
        <dbReference type="ChEBI" id="CHEBI:190135"/>
    </cofactor>
</comment>
<evidence type="ECO:0000259" key="19">
    <source>
        <dbReference type="PROSITE" id="PS50067"/>
    </source>
</evidence>
<dbReference type="InterPro" id="IPR001752">
    <property type="entry name" value="Kinesin_motor_dom"/>
</dbReference>
<dbReference type="PROSITE" id="PS50067">
    <property type="entry name" value="KINESIN_MOTOR_2"/>
    <property type="match status" value="1"/>
</dbReference>
<evidence type="ECO:0000256" key="15">
    <source>
        <dbReference type="ARBA" id="ARBA00023242"/>
    </source>
</evidence>
<dbReference type="GO" id="GO:0005524">
    <property type="term" value="F:ATP binding"/>
    <property type="evidence" value="ECO:0007669"/>
    <property type="project" value="UniProtKB-UniRule"/>
</dbReference>
<dbReference type="GO" id="GO:0051536">
    <property type="term" value="F:iron-sulfur cluster binding"/>
    <property type="evidence" value="ECO:0007669"/>
    <property type="project" value="UniProtKB-KW"/>
</dbReference>
<dbReference type="GO" id="GO:0005634">
    <property type="term" value="C:nucleus"/>
    <property type="evidence" value="ECO:0007669"/>
    <property type="project" value="UniProtKB-SubCell"/>
</dbReference>
<evidence type="ECO:0000313" key="20">
    <source>
        <dbReference type="EMBL" id="KAJ8405233.1"/>
    </source>
</evidence>
<evidence type="ECO:0000256" key="4">
    <source>
        <dbReference type="ARBA" id="ARBA00022490"/>
    </source>
</evidence>
<comment type="similarity">
    <text evidence="17 18">Belongs to the TRAFAC class myosin-kinesin ATPase superfamily. Kinesin family.</text>
</comment>
<dbReference type="GO" id="GO:0005829">
    <property type="term" value="C:cytosol"/>
    <property type="evidence" value="ECO:0007669"/>
    <property type="project" value="UniProtKB-ARBA"/>
</dbReference>
<keyword evidence="12" id="KW-0238">DNA-binding</keyword>
<keyword evidence="14" id="KW-0206">Cytoskeleton</keyword>
<evidence type="ECO:0000256" key="13">
    <source>
        <dbReference type="ARBA" id="ARBA00023175"/>
    </source>
</evidence>
<evidence type="ECO:0000313" key="21">
    <source>
        <dbReference type="Proteomes" id="UP001221898"/>
    </source>
</evidence>
<protein>
    <recommendedName>
        <fullName evidence="18">Kinesin-like protein</fullName>
    </recommendedName>
</protein>
<evidence type="ECO:0000256" key="14">
    <source>
        <dbReference type="ARBA" id="ARBA00023212"/>
    </source>
</evidence>
<keyword evidence="7 17" id="KW-0547">Nucleotide-binding</keyword>
<dbReference type="GO" id="GO:0003777">
    <property type="term" value="F:microtubule motor activity"/>
    <property type="evidence" value="ECO:0007669"/>
    <property type="project" value="InterPro"/>
</dbReference>
<keyword evidence="11" id="KW-0175">Coiled coil</keyword>
<evidence type="ECO:0000256" key="5">
    <source>
        <dbReference type="ARBA" id="ARBA00022701"/>
    </source>
</evidence>
<keyword evidence="21" id="KW-1185">Reference proteome</keyword>
<keyword evidence="15" id="KW-0539">Nucleus</keyword>
<sequence>MHAWKVHALQKKKEEASMLSCNVKERSMTKDDEKVIPVRVALRCRPLVPKEVNEGCQCCLTFVPGEAQVIVGKDKAFTYDYVFDPTTEQEEVFDTAVLSLLTGLFKGYNATVLAYGQTGSGKTFSMGGTYTSAQEHDPSVGVIPRVINKIFEKKDNTMGFTVSYLEIYNEEILDLLCGSKDKPVISVREDPKEGIKILGLMEKVVCSATEMVGCLELGNSARTVGSTAMNSASSRSHAIFTVTVEQRRSADRSDTVVSKLHLVDLAGSERQKKTKAEGDRLREGISINRGLLSLGNVISALGDESKRGTFVPYRDSKLTRLLQDALGGNSHTLMIACVSPADSNMEETINTLRYADRARKIKNKPIINVDPRAAEMQRLKQQVQELQVMLLNARGGVAPVLSGSEPSANMSEILERNSCLLDENSKLSRELSEAVGQTAQMFEKIILTEQANDNLQSKLESLKSMRLVRLTCRG</sequence>
<comment type="subcellular location">
    <subcellularLocation>
        <location evidence="3">Cytoplasm</location>
        <location evidence="3">Cytoskeleton</location>
    </subcellularLocation>
    <subcellularLocation>
        <location evidence="2">Nucleus</location>
    </subcellularLocation>
</comment>
<gene>
    <name evidence="20" type="ORF">AAFF_G00322240</name>
</gene>
<keyword evidence="9" id="KW-0408">Iron</keyword>
<dbReference type="CDD" id="cd01372">
    <property type="entry name" value="KISc_KIF4"/>
    <property type="match status" value="1"/>
</dbReference>
<dbReference type="Proteomes" id="UP001221898">
    <property type="component" value="Unassembled WGS sequence"/>
</dbReference>
<dbReference type="GO" id="GO:0003677">
    <property type="term" value="F:DNA binding"/>
    <property type="evidence" value="ECO:0007669"/>
    <property type="project" value="UniProtKB-KW"/>
</dbReference>
<dbReference type="SMART" id="SM00129">
    <property type="entry name" value="KISc"/>
    <property type="match status" value="1"/>
</dbReference>
<evidence type="ECO:0000256" key="1">
    <source>
        <dbReference type="ARBA" id="ARBA00001966"/>
    </source>
</evidence>
<name>A0AAD7SMJ8_9TELE</name>
<dbReference type="GO" id="GO:0005874">
    <property type="term" value="C:microtubule"/>
    <property type="evidence" value="ECO:0007669"/>
    <property type="project" value="UniProtKB-KW"/>
</dbReference>
<dbReference type="GO" id="GO:0007052">
    <property type="term" value="P:mitotic spindle organization"/>
    <property type="evidence" value="ECO:0007669"/>
    <property type="project" value="TreeGrafter"/>
</dbReference>
<dbReference type="InterPro" id="IPR027417">
    <property type="entry name" value="P-loop_NTPase"/>
</dbReference>
<evidence type="ECO:0000256" key="2">
    <source>
        <dbReference type="ARBA" id="ARBA00004123"/>
    </source>
</evidence>
<dbReference type="InterPro" id="IPR027640">
    <property type="entry name" value="Kinesin-like_fam"/>
</dbReference>
<dbReference type="AlphaFoldDB" id="A0AAD7SMJ8"/>
<comment type="cofactor">
    <cofactor evidence="1">
        <name>[4Fe-4S] cluster</name>
        <dbReference type="ChEBI" id="CHEBI:49883"/>
    </cofactor>
</comment>
<keyword evidence="6" id="KW-0479">Metal-binding</keyword>
<evidence type="ECO:0000256" key="8">
    <source>
        <dbReference type="ARBA" id="ARBA00022840"/>
    </source>
</evidence>
<evidence type="ECO:0000256" key="6">
    <source>
        <dbReference type="ARBA" id="ARBA00022723"/>
    </source>
</evidence>
<dbReference type="PROSITE" id="PS00411">
    <property type="entry name" value="KINESIN_MOTOR_1"/>
    <property type="match status" value="1"/>
</dbReference>
<evidence type="ECO:0000256" key="7">
    <source>
        <dbReference type="ARBA" id="ARBA00022741"/>
    </source>
</evidence>
<organism evidence="20 21">
    <name type="scientific">Aldrovandia affinis</name>
    <dbReference type="NCBI Taxonomy" id="143900"/>
    <lineage>
        <taxon>Eukaryota</taxon>
        <taxon>Metazoa</taxon>
        <taxon>Chordata</taxon>
        <taxon>Craniata</taxon>
        <taxon>Vertebrata</taxon>
        <taxon>Euteleostomi</taxon>
        <taxon>Actinopterygii</taxon>
        <taxon>Neopterygii</taxon>
        <taxon>Teleostei</taxon>
        <taxon>Notacanthiformes</taxon>
        <taxon>Halosauridae</taxon>
        <taxon>Aldrovandia</taxon>
    </lineage>
</organism>
<evidence type="ECO:0000256" key="16">
    <source>
        <dbReference type="ARBA" id="ARBA00034078"/>
    </source>
</evidence>